<dbReference type="OrthoDB" id="2288352at2759"/>
<sequence length="165" mass="18630">FNISPDTVGYHILHRLVNKEVKQLNQSPMQREIQQSLNSFNINTFVAFAQRENMIRVNGSEVLPLQTIGSIKLPSRVTDLNNDAVLYECIFHFYSSRYGPAQVCSLYRQIQPGQVFVDDKIIKFKSIEILGQKYKAATSTSSRGSYICAFMPGNDGNPVLRPGQI</sequence>
<dbReference type="EMBL" id="PJQL01005521">
    <property type="protein sequence ID" value="RCH77951.1"/>
    <property type="molecule type" value="Genomic_DNA"/>
</dbReference>
<comment type="caution">
    <text evidence="1">The sequence shown here is derived from an EMBL/GenBank/DDBJ whole genome shotgun (WGS) entry which is preliminary data.</text>
</comment>
<dbReference type="Proteomes" id="UP000252139">
    <property type="component" value="Unassembled WGS sequence"/>
</dbReference>
<evidence type="ECO:0000313" key="1">
    <source>
        <dbReference type="EMBL" id="RCH77951.1"/>
    </source>
</evidence>
<organism evidence="1 2">
    <name type="scientific">Rhizopus azygosporus</name>
    <name type="common">Rhizopus microsporus var. azygosporus</name>
    <dbReference type="NCBI Taxonomy" id="86630"/>
    <lineage>
        <taxon>Eukaryota</taxon>
        <taxon>Fungi</taxon>
        <taxon>Fungi incertae sedis</taxon>
        <taxon>Mucoromycota</taxon>
        <taxon>Mucoromycotina</taxon>
        <taxon>Mucoromycetes</taxon>
        <taxon>Mucorales</taxon>
        <taxon>Mucorineae</taxon>
        <taxon>Rhizopodaceae</taxon>
        <taxon>Rhizopus</taxon>
    </lineage>
</organism>
<keyword evidence="2" id="KW-1185">Reference proteome</keyword>
<gene>
    <name evidence="1" type="ORF">CU097_000489</name>
</gene>
<feature type="non-terminal residue" evidence="1">
    <location>
        <position position="165"/>
    </location>
</feature>
<name>A0A367IK94_RHIAZ</name>
<accession>A0A367IK94</accession>
<feature type="non-terminal residue" evidence="1">
    <location>
        <position position="1"/>
    </location>
</feature>
<protein>
    <submittedName>
        <fullName evidence="1">Uncharacterized protein</fullName>
    </submittedName>
</protein>
<evidence type="ECO:0000313" key="2">
    <source>
        <dbReference type="Proteomes" id="UP000252139"/>
    </source>
</evidence>
<reference evidence="1 2" key="1">
    <citation type="journal article" date="2018" name="G3 (Bethesda)">
        <title>Phylogenetic and Phylogenomic Definition of Rhizopus Species.</title>
        <authorList>
            <person name="Gryganskyi A.P."/>
            <person name="Golan J."/>
            <person name="Dolatabadi S."/>
            <person name="Mondo S."/>
            <person name="Robb S."/>
            <person name="Idnurm A."/>
            <person name="Muszewska A."/>
            <person name="Steczkiewicz K."/>
            <person name="Masonjones S."/>
            <person name="Liao H.L."/>
            <person name="Gajdeczka M.T."/>
            <person name="Anike F."/>
            <person name="Vuek A."/>
            <person name="Anishchenko I.M."/>
            <person name="Voigt K."/>
            <person name="de Hoog G.S."/>
            <person name="Smith M.E."/>
            <person name="Heitman J."/>
            <person name="Vilgalys R."/>
            <person name="Stajich J.E."/>
        </authorList>
    </citation>
    <scope>NUCLEOTIDE SEQUENCE [LARGE SCALE GENOMIC DNA]</scope>
    <source>
        <strain evidence="1 2">CBS 357.93</strain>
    </source>
</reference>
<dbReference type="AlphaFoldDB" id="A0A367IK94"/>
<proteinExistence type="predicted"/>